<evidence type="ECO:0000313" key="5">
    <source>
        <dbReference type="Proteomes" id="UP000282028"/>
    </source>
</evidence>
<evidence type="ECO:0000256" key="1">
    <source>
        <dbReference type="ARBA" id="ARBA00023125"/>
    </source>
</evidence>
<dbReference type="InterPro" id="IPR009057">
    <property type="entry name" value="Homeodomain-like_sf"/>
</dbReference>
<reference evidence="4 5" key="1">
    <citation type="submission" date="2018-10" db="EMBL/GenBank/DDBJ databases">
        <title>Phylogenomics of Brevibacillus.</title>
        <authorList>
            <person name="Dunlap C."/>
        </authorList>
    </citation>
    <scope>NUCLEOTIDE SEQUENCE [LARGE SCALE GENOMIC DNA]</scope>
    <source>
        <strain evidence="4 5">JCM 12215</strain>
    </source>
</reference>
<dbReference type="OrthoDB" id="66596at2"/>
<name>A0A3M8BVD5_9BACL</name>
<dbReference type="PROSITE" id="PS50977">
    <property type="entry name" value="HTH_TETR_2"/>
    <property type="match status" value="1"/>
</dbReference>
<accession>A0A3M8BVD5</accession>
<dbReference type="SUPFAM" id="SSF48498">
    <property type="entry name" value="Tetracyclin repressor-like, C-terminal domain"/>
    <property type="match status" value="1"/>
</dbReference>
<comment type="caution">
    <text evidence="4">The sequence shown here is derived from an EMBL/GenBank/DDBJ whole genome shotgun (WGS) entry which is preliminary data.</text>
</comment>
<evidence type="ECO:0000313" key="4">
    <source>
        <dbReference type="EMBL" id="RNB67303.1"/>
    </source>
</evidence>
<proteinExistence type="predicted"/>
<gene>
    <name evidence="4" type="ORF">EDM52_22745</name>
</gene>
<dbReference type="EMBL" id="RHHR01000053">
    <property type="protein sequence ID" value="RNB67303.1"/>
    <property type="molecule type" value="Genomic_DNA"/>
</dbReference>
<dbReference type="RefSeq" id="WP_122911191.1">
    <property type="nucleotide sequence ID" value="NZ_CBCSBE010000039.1"/>
</dbReference>
<dbReference type="GO" id="GO:0003677">
    <property type="term" value="F:DNA binding"/>
    <property type="evidence" value="ECO:0007669"/>
    <property type="project" value="UniProtKB-UniRule"/>
</dbReference>
<dbReference type="InterPro" id="IPR001647">
    <property type="entry name" value="HTH_TetR"/>
</dbReference>
<evidence type="ECO:0000256" key="2">
    <source>
        <dbReference type="PROSITE-ProRule" id="PRU00335"/>
    </source>
</evidence>
<feature type="DNA-binding region" description="H-T-H motif" evidence="2">
    <location>
        <begin position="29"/>
        <end position="48"/>
    </location>
</feature>
<dbReference type="SUPFAM" id="SSF46689">
    <property type="entry name" value="Homeodomain-like"/>
    <property type="match status" value="1"/>
</dbReference>
<organism evidence="4 5">
    <name type="scientific">Brevibacillus invocatus</name>
    <dbReference type="NCBI Taxonomy" id="173959"/>
    <lineage>
        <taxon>Bacteria</taxon>
        <taxon>Bacillati</taxon>
        <taxon>Bacillota</taxon>
        <taxon>Bacilli</taxon>
        <taxon>Bacillales</taxon>
        <taxon>Paenibacillaceae</taxon>
        <taxon>Brevibacillus</taxon>
    </lineage>
</organism>
<keyword evidence="5" id="KW-1185">Reference proteome</keyword>
<sequence>MPPKKKFTKDQIVDAAFEIAKQEGIDSITIRKVATKLGSSIAPIYVNFNDADELVREVIHKTVELSNHILQENHTGNPFHDMGVASLRFARDYSVLFRVLVWNPNKYVHEYEQEMNPVLLDQMKEDADLQGFSDDELRLILLKMRACTLGLSIMVANGMMPEDVDEKAVIQIMDSMAEDVVMTARSRKIESLDERMDGE</sequence>
<dbReference type="Gene3D" id="1.10.357.10">
    <property type="entry name" value="Tetracycline Repressor, domain 2"/>
    <property type="match status" value="1"/>
</dbReference>
<keyword evidence="1 2" id="KW-0238">DNA-binding</keyword>
<dbReference type="Proteomes" id="UP000282028">
    <property type="component" value="Unassembled WGS sequence"/>
</dbReference>
<feature type="domain" description="HTH tetR-type" evidence="3">
    <location>
        <begin position="6"/>
        <end position="66"/>
    </location>
</feature>
<protein>
    <submittedName>
        <fullName evidence="4">TetR/AcrR family transcriptional regulator</fullName>
    </submittedName>
</protein>
<dbReference type="AlphaFoldDB" id="A0A3M8BVD5"/>
<evidence type="ECO:0000259" key="3">
    <source>
        <dbReference type="PROSITE" id="PS50977"/>
    </source>
</evidence>
<dbReference type="Pfam" id="PF00440">
    <property type="entry name" value="TetR_N"/>
    <property type="match status" value="1"/>
</dbReference>
<dbReference type="InterPro" id="IPR036271">
    <property type="entry name" value="Tet_transcr_reg_TetR-rel_C_sf"/>
</dbReference>